<name>A0A841FSP1_9ACTN</name>
<comment type="caution">
    <text evidence="2">The sequence shown here is derived from an EMBL/GenBank/DDBJ whole genome shotgun (WGS) entry which is preliminary data.</text>
</comment>
<feature type="transmembrane region" description="Helical" evidence="1">
    <location>
        <begin position="16"/>
        <end position="37"/>
    </location>
</feature>
<sequence>MHPLLPAERPASATRGAYAAMVTAVAQLVVTAGTVSFTTWTDGDDAPSVGAGVFFVSWGVVSAVLLLLAALLTLRRRHAGRVLFYVVGVIGLINHLACGVYNGIAGAEIQRLEEAAREHPPMWMAAIGMTGAVLGVAAAITGLVYYGRRSTREWLKPPPVMYYPAPQYR</sequence>
<keyword evidence="1" id="KW-0472">Membrane</keyword>
<dbReference type="EMBL" id="JACHGT010000019">
    <property type="protein sequence ID" value="MBB6039056.1"/>
    <property type="molecule type" value="Genomic_DNA"/>
</dbReference>
<protein>
    <submittedName>
        <fullName evidence="2">Uncharacterized protein</fullName>
    </submittedName>
</protein>
<dbReference type="Proteomes" id="UP000548476">
    <property type="component" value="Unassembled WGS sequence"/>
</dbReference>
<gene>
    <name evidence="2" type="ORF">HNR73_006945</name>
</gene>
<organism evidence="2 3">
    <name type="scientific">Phytomonospora endophytica</name>
    <dbReference type="NCBI Taxonomy" id="714109"/>
    <lineage>
        <taxon>Bacteria</taxon>
        <taxon>Bacillati</taxon>
        <taxon>Actinomycetota</taxon>
        <taxon>Actinomycetes</taxon>
        <taxon>Micromonosporales</taxon>
        <taxon>Micromonosporaceae</taxon>
        <taxon>Phytomonospora</taxon>
    </lineage>
</organism>
<accession>A0A841FSP1</accession>
<keyword evidence="1" id="KW-0812">Transmembrane</keyword>
<evidence type="ECO:0000313" key="3">
    <source>
        <dbReference type="Proteomes" id="UP000548476"/>
    </source>
</evidence>
<evidence type="ECO:0000256" key="1">
    <source>
        <dbReference type="SAM" id="Phobius"/>
    </source>
</evidence>
<keyword evidence="3" id="KW-1185">Reference proteome</keyword>
<dbReference type="AlphaFoldDB" id="A0A841FSP1"/>
<feature type="transmembrane region" description="Helical" evidence="1">
    <location>
        <begin position="122"/>
        <end position="146"/>
    </location>
</feature>
<feature type="transmembrane region" description="Helical" evidence="1">
    <location>
        <begin position="82"/>
        <end position="102"/>
    </location>
</feature>
<dbReference type="RefSeq" id="WP_184792077.1">
    <property type="nucleotide sequence ID" value="NZ_BONT01000114.1"/>
</dbReference>
<reference evidence="2 3" key="1">
    <citation type="submission" date="2020-08" db="EMBL/GenBank/DDBJ databases">
        <title>Genomic Encyclopedia of Type Strains, Phase IV (KMG-IV): sequencing the most valuable type-strain genomes for metagenomic binning, comparative biology and taxonomic classification.</title>
        <authorList>
            <person name="Goeker M."/>
        </authorList>
    </citation>
    <scope>NUCLEOTIDE SEQUENCE [LARGE SCALE GENOMIC DNA]</scope>
    <source>
        <strain evidence="2 3">YIM 65646</strain>
    </source>
</reference>
<evidence type="ECO:0000313" key="2">
    <source>
        <dbReference type="EMBL" id="MBB6039056.1"/>
    </source>
</evidence>
<proteinExistence type="predicted"/>
<keyword evidence="1" id="KW-1133">Transmembrane helix</keyword>
<feature type="transmembrane region" description="Helical" evidence="1">
    <location>
        <begin position="49"/>
        <end position="70"/>
    </location>
</feature>